<dbReference type="AlphaFoldDB" id="A0ABD2LL75"/>
<dbReference type="Proteomes" id="UP001620626">
    <property type="component" value="Unassembled WGS sequence"/>
</dbReference>
<feature type="transmembrane region" description="Helical" evidence="1">
    <location>
        <begin position="301"/>
        <end position="321"/>
    </location>
</feature>
<proteinExistence type="predicted"/>
<evidence type="ECO:0008006" key="4">
    <source>
        <dbReference type="Google" id="ProtNLM"/>
    </source>
</evidence>
<evidence type="ECO:0000313" key="3">
    <source>
        <dbReference type="Proteomes" id="UP001620626"/>
    </source>
</evidence>
<feature type="transmembrane region" description="Helical" evidence="1">
    <location>
        <begin position="333"/>
        <end position="358"/>
    </location>
</feature>
<dbReference type="InterPro" id="IPR041899">
    <property type="entry name" value="MAGE_WH2"/>
</dbReference>
<evidence type="ECO:0000256" key="1">
    <source>
        <dbReference type="SAM" id="Phobius"/>
    </source>
</evidence>
<name>A0ABD2LL75_9BILA</name>
<keyword evidence="1" id="KW-0812">Transmembrane</keyword>
<dbReference type="InterPro" id="IPR019176">
    <property type="entry name" value="Cytochrome_B561-rel"/>
</dbReference>
<dbReference type="PANTHER" id="PTHR21780:SF0">
    <property type="entry name" value="TRANSMEMBRANE PROTEIN 209"/>
    <property type="match status" value="1"/>
</dbReference>
<sequence>MQSMNLRKKPKVEPIEDEILENEQMNVSTRSHNSSYNSDRVNENDLVKSLCQCLLANVSKRGFVRDADIGEMFSDRRERELRANVLKKSEKLLMDVLGYRLDRDEEGKRFYLSTNLCKGITMAMEISDETHRGLNEFADEDAFEEESSQTEQFTNCLLEMALMFIFMTKRHISNKTEAEKGVDQMLLKSFLDDLFDAFERRPMSSKQFGELFGPAKSAEFIAHGWLRCDIQRDTVTGSEQVLYHWGPRSETVVSKKRMFESFCDIYGTNPNNFPNHAKKQTMGSSALKQKTNGSQPLRNSVFWLFLAFCMVLELSVFDGYFLWRISKEILPTFFIYALEFFVFFVALANAFFYLCIYLKSMYDKLKAQTFVGSVKSSSEMDTSSTSVTSAVRMDSINPLCTFMDSFFKQPILPRKEQNISLSSSLSEMDASSLSSLVGYQDSPLNKTVSSVHSRSQLNHLLENETCDSIIDPTDCSAYFSFNLPGPSHFYQPGTPQYLVAEEDTAVNGIRSFIDEHKLSKYSRRPDKRLFQHSRADDTHKVHVLSELKEVLETYGLREQDMEMYEVKLRIWLCNTILRPLVAKIDEVNAELCEKCPSSHLKVGTSSMEMLLTHKQFFSDTFLPFVLPYLRVHSNQQYVVSRLRTLCQNIALEEFKWDGGGEQTVRDESDSFDRLISWGPQLPTDTELIWHLFCTYLDFHISPSSDGVSELSKPFSNVFFVNSSDAKFPLALMRATIQPTKQQIVSDELADEKYFIRLASARPPTFEIVVDGGETVILPCKNHPQNFWYVLILFLAHVTKMSHSRIGHIHLTSLSLNIFDA</sequence>
<dbReference type="Pfam" id="PF09786">
    <property type="entry name" value="CytochromB561_N"/>
    <property type="match status" value="1"/>
</dbReference>
<gene>
    <name evidence="2" type="ORF">niasHT_007224</name>
</gene>
<organism evidence="2 3">
    <name type="scientific">Heterodera trifolii</name>
    <dbReference type="NCBI Taxonomy" id="157864"/>
    <lineage>
        <taxon>Eukaryota</taxon>
        <taxon>Metazoa</taxon>
        <taxon>Ecdysozoa</taxon>
        <taxon>Nematoda</taxon>
        <taxon>Chromadorea</taxon>
        <taxon>Rhabditida</taxon>
        <taxon>Tylenchina</taxon>
        <taxon>Tylenchomorpha</taxon>
        <taxon>Tylenchoidea</taxon>
        <taxon>Heteroderidae</taxon>
        <taxon>Heteroderinae</taxon>
        <taxon>Heterodera</taxon>
    </lineage>
</organism>
<accession>A0ABD2LL75</accession>
<keyword evidence="1" id="KW-1133">Transmembrane helix</keyword>
<dbReference type="EMBL" id="JBICBT010000362">
    <property type="protein sequence ID" value="KAL3115924.1"/>
    <property type="molecule type" value="Genomic_DNA"/>
</dbReference>
<reference evidence="2 3" key="1">
    <citation type="submission" date="2024-10" db="EMBL/GenBank/DDBJ databases">
        <authorList>
            <person name="Kim D."/>
        </authorList>
    </citation>
    <scope>NUCLEOTIDE SEQUENCE [LARGE SCALE GENOMIC DNA]</scope>
    <source>
        <strain evidence="2">BH-2024</strain>
    </source>
</reference>
<keyword evidence="1" id="KW-0472">Membrane</keyword>
<comment type="caution">
    <text evidence="2">The sequence shown here is derived from an EMBL/GenBank/DDBJ whole genome shotgun (WGS) entry which is preliminary data.</text>
</comment>
<keyword evidence="3" id="KW-1185">Reference proteome</keyword>
<evidence type="ECO:0000313" key="2">
    <source>
        <dbReference type="EMBL" id="KAL3115924.1"/>
    </source>
</evidence>
<protein>
    <recommendedName>
        <fullName evidence="4">Transmembrane protein</fullName>
    </recommendedName>
</protein>
<dbReference type="Gene3D" id="1.10.10.1210">
    <property type="entry name" value="MAGE homology domain, winged helix WH2 motif"/>
    <property type="match status" value="1"/>
</dbReference>
<dbReference type="PANTHER" id="PTHR21780">
    <property type="entry name" value="TRANSMEMBRANE PROTEIN 209"/>
    <property type="match status" value="1"/>
</dbReference>